<dbReference type="EMBL" id="JANPWB010000012">
    <property type="protein sequence ID" value="KAJ1114826.1"/>
    <property type="molecule type" value="Genomic_DNA"/>
</dbReference>
<accession>A0AAV7NFQ7</accession>
<organism evidence="1 2">
    <name type="scientific">Pleurodeles waltl</name>
    <name type="common">Iberian ribbed newt</name>
    <dbReference type="NCBI Taxonomy" id="8319"/>
    <lineage>
        <taxon>Eukaryota</taxon>
        <taxon>Metazoa</taxon>
        <taxon>Chordata</taxon>
        <taxon>Craniata</taxon>
        <taxon>Vertebrata</taxon>
        <taxon>Euteleostomi</taxon>
        <taxon>Amphibia</taxon>
        <taxon>Batrachia</taxon>
        <taxon>Caudata</taxon>
        <taxon>Salamandroidea</taxon>
        <taxon>Salamandridae</taxon>
        <taxon>Pleurodelinae</taxon>
        <taxon>Pleurodeles</taxon>
    </lineage>
</organism>
<keyword evidence="2" id="KW-1185">Reference proteome</keyword>
<dbReference type="AlphaFoldDB" id="A0AAV7NFQ7"/>
<name>A0AAV7NFQ7_PLEWA</name>
<sequence length="138" mass="14876">MIRMLLLLQSDPTRCFAPAWSPCQIRIPTGFQANPSLATGYTVTPTKQPGVHPAQQCAAFSEWFSTACSCPPLHSSATVRYLNLLSVFLGAVAVYQAYSTSDRRSAAQRGLPLLKGSRRACSLTRAGTFLVPSSAAWP</sequence>
<gene>
    <name evidence="1" type="ORF">NDU88_003057</name>
</gene>
<protein>
    <submittedName>
        <fullName evidence="1">Uncharacterized protein</fullName>
    </submittedName>
</protein>
<reference evidence="1" key="1">
    <citation type="journal article" date="2022" name="bioRxiv">
        <title>Sequencing and chromosome-scale assembly of the giantPleurodeles waltlgenome.</title>
        <authorList>
            <person name="Brown T."/>
            <person name="Elewa A."/>
            <person name="Iarovenko S."/>
            <person name="Subramanian E."/>
            <person name="Araus A.J."/>
            <person name="Petzold A."/>
            <person name="Susuki M."/>
            <person name="Suzuki K.-i.T."/>
            <person name="Hayashi T."/>
            <person name="Toyoda A."/>
            <person name="Oliveira C."/>
            <person name="Osipova E."/>
            <person name="Leigh N.D."/>
            <person name="Simon A."/>
            <person name="Yun M.H."/>
        </authorList>
    </citation>
    <scope>NUCLEOTIDE SEQUENCE</scope>
    <source>
        <strain evidence="1">20211129_DDA</strain>
        <tissue evidence="1">Liver</tissue>
    </source>
</reference>
<evidence type="ECO:0000313" key="1">
    <source>
        <dbReference type="EMBL" id="KAJ1114826.1"/>
    </source>
</evidence>
<dbReference type="Proteomes" id="UP001066276">
    <property type="component" value="Chromosome 8"/>
</dbReference>
<comment type="caution">
    <text evidence="1">The sequence shown here is derived from an EMBL/GenBank/DDBJ whole genome shotgun (WGS) entry which is preliminary data.</text>
</comment>
<proteinExistence type="predicted"/>
<evidence type="ECO:0000313" key="2">
    <source>
        <dbReference type="Proteomes" id="UP001066276"/>
    </source>
</evidence>